<evidence type="ECO:0008006" key="3">
    <source>
        <dbReference type="Google" id="ProtNLM"/>
    </source>
</evidence>
<dbReference type="InterPro" id="IPR038556">
    <property type="entry name" value="TAC_Gp13-like_sf"/>
</dbReference>
<accession>A0A315ECP8</accession>
<dbReference type="RefSeq" id="WP_108311740.1">
    <property type="nucleotide sequence ID" value="NZ_NESN01000001.1"/>
</dbReference>
<dbReference type="AlphaFoldDB" id="A0A315ECP8"/>
<comment type="caution">
    <text evidence="1">The sequence shown here is derived from an EMBL/GenBank/DDBJ whole genome shotgun (WGS) entry which is preliminary data.</text>
</comment>
<reference evidence="1 2" key="1">
    <citation type="submission" date="2017-04" db="EMBL/GenBank/DDBJ databases">
        <title>Unexpected and diverse lifestyles within the genus Limnohabitans.</title>
        <authorList>
            <person name="Kasalicky V."/>
            <person name="Mehrshad M."/>
            <person name="Andrei S.-A."/>
            <person name="Salcher M."/>
            <person name="Kratochvilova H."/>
            <person name="Simek K."/>
            <person name="Ghai R."/>
        </authorList>
    </citation>
    <scope>NUCLEOTIDE SEQUENCE [LARGE SCALE GENOMIC DNA]</scope>
    <source>
        <strain evidence="1 2">II-B4</strain>
    </source>
</reference>
<evidence type="ECO:0000313" key="1">
    <source>
        <dbReference type="EMBL" id="PUE55750.1"/>
    </source>
</evidence>
<keyword evidence="2" id="KW-1185">Reference proteome</keyword>
<protein>
    <recommendedName>
        <fullName evidence="3">Phage tail protein</fullName>
    </recommendedName>
</protein>
<sequence>MNLLSKEAILSADDLPREIVSVPEWGGQVYVRTMTGTDRDAFEASLITRDSNTSSNDQRMHNVRARLVSLTLCSESGERMFQDGDIDALGRKSARALDRVFAVAQRLNGIGADEAQAAKNA</sequence>
<evidence type="ECO:0000313" key="2">
    <source>
        <dbReference type="Proteomes" id="UP000250790"/>
    </source>
</evidence>
<dbReference type="Gene3D" id="3.30.2220.20">
    <property type="entry name" value="Phage tail assembly chaperone gp13-like"/>
    <property type="match status" value="1"/>
</dbReference>
<dbReference type="Proteomes" id="UP000250790">
    <property type="component" value="Unassembled WGS sequence"/>
</dbReference>
<proteinExistence type="predicted"/>
<name>A0A315ECP8_9BURK</name>
<dbReference type="OrthoDB" id="7584736at2"/>
<dbReference type="EMBL" id="NESN01000001">
    <property type="protein sequence ID" value="PUE55750.1"/>
    <property type="molecule type" value="Genomic_DNA"/>
</dbReference>
<organism evidence="1 2">
    <name type="scientific">Limnohabitans parvus II-B4</name>
    <dbReference type="NCBI Taxonomy" id="1293052"/>
    <lineage>
        <taxon>Bacteria</taxon>
        <taxon>Pseudomonadati</taxon>
        <taxon>Pseudomonadota</taxon>
        <taxon>Betaproteobacteria</taxon>
        <taxon>Burkholderiales</taxon>
        <taxon>Comamonadaceae</taxon>
        <taxon>Limnohabitans</taxon>
    </lineage>
</organism>
<gene>
    <name evidence="1" type="ORF">B9Z37_04220</name>
</gene>